<protein>
    <submittedName>
        <fullName evidence="2">Uncharacterized protein</fullName>
    </submittedName>
</protein>
<keyword evidence="3" id="KW-1185">Reference proteome</keyword>
<dbReference type="OrthoDB" id="1908822at2759"/>
<accession>A0A314ZBU2</accession>
<gene>
    <name evidence="2" type="ORF">Pyn_15339</name>
</gene>
<dbReference type="Proteomes" id="UP000250321">
    <property type="component" value="Unassembled WGS sequence"/>
</dbReference>
<feature type="region of interest" description="Disordered" evidence="1">
    <location>
        <begin position="1"/>
        <end position="34"/>
    </location>
</feature>
<sequence length="147" mass="15942">MEQPTFNSLPQNTNTTTSSSTAKNPKPQKKKIPTPQELISHYESQGLDTQEASLKVIGDLQAALFRVITSGRGRKDKLLAETSRKIDSTNNSLAILNMKMDSKPGYGEAFGIGVASGVTLKGIETALPHVLRGFGQIWNTVRNATKD</sequence>
<evidence type="ECO:0000256" key="1">
    <source>
        <dbReference type="SAM" id="MobiDB-lite"/>
    </source>
</evidence>
<organism evidence="2 3">
    <name type="scientific">Prunus yedoensis var. nudiflora</name>
    <dbReference type="NCBI Taxonomy" id="2094558"/>
    <lineage>
        <taxon>Eukaryota</taxon>
        <taxon>Viridiplantae</taxon>
        <taxon>Streptophyta</taxon>
        <taxon>Embryophyta</taxon>
        <taxon>Tracheophyta</taxon>
        <taxon>Spermatophyta</taxon>
        <taxon>Magnoliopsida</taxon>
        <taxon>eudicotyledons</taxon>
        <taxon>Gunneridae</taxon>
        <taxon>Pentapetalae</taxon>
        <taxon>rosids</taxon>
        <taxon>fabids</taxon>
        <taxon>Rosales</taxon>
        <taxon>Rosaceae</taxon>
        <taxon>Amygdaloideae</taxon>
        <taxon>Amygdaleae</taxon>
        <taxon>Prunus</taxon>
    </lineage>
</organism>
<evidence type="ECO:0000313" key="3">
    <source>
        <dbReference type="Proteomes" id="UP000250321"/>
    </source>
</evidence>
<name>A0A314ZBU2_PRUYE</name>
<feature type="compositionally biased region" description="Low complexity" evidence="1">
    <location>
        <begin position="12"/>
        <end position="25"/>
    </location>
</feature>
<evidence type="ECO:0000313" key="2">
    <source>
        <dbReference type="EMBL" id="PQP99305.1"/>
    </source>
</evidence>
<proteinExistence type="predicted"/>
<dbReference type="EMBL" id="PJQY01001835">
    <property type="protein sequence ID" value="PQP99305.1"/>
    <property type="molecule type" value="Genomic_DNA"/>
</dbReference>
<dbReference type="AlphaFoldDB" id="A0A314ZBU2"/>
<comment type="caution">
    <text evidence="2">The sequence shown here is derived from an EMBL/GenBank/DDBJ whole genome shotgun (WGS) entry which is preliminary data.</text>
</comment>
<feature type="compositionally biased region" description="Polar residues" evidence="1">
    <location>
        <begin position="1"/>
        <end position="11"/>
    </location>
</feature>
<reference evidence="2 3" key="1">
    <citation type="submission" date="2018-02" db="EMBL/GenBank/DDBJ databases">
        <title>Draft genome of wild Prunus yedoensis var. nudiflora.</title>
        <authorList>
            <person name="Baek S."/>
            <person name="Kim J.-H."/>
            <person name="Choi K."/>
            <person name="Kim G.-B."/>
            <person name="Cho A."/>
            <person name="Jang H."/>
            <person name="Shin C.-H."/>
            <person name="Yu H.-J."/>
            <person name="Mun J.-H."/>
        </authorList>
    </citation>
    <scope>NUCLEOTIDE SEQUENCE [LARGE SCALE GENOMIC DNA]</scope>
    <source>
        <strain evidence="3">cv. Jeju island</strain>
        <tissue evidence="2">Leaf</tissue>
    </source>
</reference>